<dbReference type="InterPro" id="IPR043180">
    <property type="entry name" value="Baseplate_struct_Gp11_C"/>
</dbReference>
<dbReference type="Gene3D" id="2.20.20.20">
    <property type="entry name" value="Baseplate structural protein gp11, C-terminal domain"/>
    <property type="match status" value="1"/>
</dbReference>
<dbReference type="KEGG" id="vg:10323150"/>
<reference evidence="1 2" key="1">
    <citation type="journal article" date="2010" name="Virol. J.">
        <title>Genomes of the T4-related bacteriophages as windows on microbial genome evolution.</title>
        <authorList>
            <person name="Petrov V.M."/>
            <person name="Ratnayaka S."/>
            <person name="Nolan J.M."/>
            <person name="Miller E.S."/>
            <person name="Karam J.D."/>
        </authorList>
    </citation>
    <scope>NUCLEOTIDE SEQUENCE [LARGE SCALE GENOMIC DNA]</scope>
    <source>
        <strain evidence="1">Acj133</strain>
    </source>
</reference>
<dbReference type="RefSeq" id="YP_004300744.1">
    <property type="nucleotide sequence ID" value="NC_015250.1"/>
</dbReference>
<keyword evidence="2" id="KW-1185">Reference proteome</keyword>
<dbReference type="InterPro" id="IPR015976">
    <property type="entry name" value="Phage_T4_Gp11_C"/>
</dbReference>
<name>D9I697_9CAUD</name>
<dbReference type="InterPro" id="IPR015982">
    <property type="entry name" value="Baseplate_struct_Gp11_N_sf"/>
</dbReference>
<dbReference type="Pfam" id="PF08677">
    <property type="entry name" value="GP11"/>
    <property type="match status" value="1"/>
</dbReference>
<gene>
    <name evidence="1" type="primary">11</name>
    <name evidence="1" type="ORF">Acj133p163</name>
</gene>
<dbReference type="EMBL" id="HM114315">
    <property type="protein sequence ID" value="ADJ19478.1"/>
    <property type="molecule type" value="Genomic_DNA"/>
</dbReference>
<proteinExistence type="predicted"/>
<evidence type="ECO:0000313" key="2">
    <source>
        <dbReference type="Proteomes" id="UP000000330"/>
    </source>
</evidence>
<organism evidence="1 2">
    <name type="scientific">Acinetobacter phage 133</name>
    <dbReference type="NCBI Taxonomy" id="2919552"/>
    <lineage>
        <taxon>Viruses</taxon>
        <taxon>Duplodnaviria</taxon>
        <taxon>Heunggongvirae</taxon>
        <taxon>Uroviricota</taxon>
        <taxon>Caudoviricetes</taxon>
        <taxon>Pantevenvirales</taxon>
        <taxon>Straboviridae</taxon>
        <taxon>Tevenvirinae</taxon>
        <taxon>Centumtrigintavirus</taxon>
        <taxon>Centumtrigintavirus cv133</taxon>
        <taxon>Acinetobacter virus 133</taxon>
    </lineage>
</organism>
<protein>
    <submittedName>
        <fullName evidence="1">Gp11 baseplate wedge completion tail pin</fullName>
    </submittedName>
</protein>
<dbReference type="SUPFAM" id="SSF56558">
    <property type="entry name" value="Baseplate structural protein gp11"/>
    <property type="match status" value="1"/>
</dbReference>
<dbReference type="Proteomes" id="UP000000330">
    <property type="component" value="Segment"/>
</dbReference>
<accession>D9I697</accession>
<dbReference type="Gene3D" id="3.90.1160.10">
    <property type="entry name" value="Baseplate structural protein gp11, finger domain"/>
    <property type="match status" value="1"/>
</dbReference>
<dbReference type="InterPro" id="IPR014791">
    <property type="entry name" value="Baseplate_struct_Gp11"/>
</dbReference>
<evidence type="ECO:0000313" key="1">
    <source>
        <dbReference type="EMBL" id="ADJ19478.1"/>
    </source>
</evidence>
<dbReference type="GeneID" id="10323150"/>
<dbReference type="Gene3D" id="1.10.286.30">
    <property type="entry name" value="Baseplate structural protein GP11, N-terminal domain"/>
    <property type="match status" value="1"/>
</dbReference>
<dbReference type="InterPro" id="IPR036214">
    <property type="entry name" value="Gp11_sf"/>
</dbReference>
<sequence length="216" mass="23441">MNSKTLNLAHNFSRNSGFHEFDIGTDIMIGNNLPIGSLSIDQTIKGVTYPNVQDAIKDLQSLYELPINSVVINTDGIEPGSVSQVDVYKFSGVVSSDIHNLGDPVVLNVFGFPVDVLVGDTSDEVSTKAKVVLDSAAFNNIVFRNIAAPITSELQVTYIDQKTHILPSYTNMGIKIEQVITSPSRPGYGSWTKIGTADLVLSGQPNTTVFYFKRVS</sequence>